<keyword evidence="2" id="KW-1185">Reference proteome</keyword>
<dbReference type="Proteomes" id="UP001215598">
    <property type="component" value="Unassembled WGS sequence"/>
</dbReference>
<organism evidence="1 2">
    <name type="scientific">Mycena metata</name>
    <dbReference type="NCBI Taxonomy" id="1033252"/>
    <lineage>
        <taxon>Eukaryota</taxon>
        <taxon>Fungi</taxon>
        <taxon>Dikarya</taxon>
        <taxon>Basidiomycota</taxon>
        <taxon>Agaricomycotina</taxon>
        <taxon>Agaricomycetes</taxon>
        <taxon>Agaricomycetidae</taxon>
        <taxon>Agaricales</taxon>
        <taxon>Marasmiineae</taxon>
        <taxon>Mycenaceae</taxon>
        <taxon>Mycena</taxon>
    </lineage>
</organism>
<dbReference type="EMBL" id="JARKIB010000189">
    <property type="protein sequence ID" value="KAJ7726132.1"/>
    <property type="molecule type" value="Genomic_DNA"/>
</dbReference>
<comment type="caution">
    <text evidence="1">The sequence shown here is derived from an EMBL/GenBank/DDBJ whole genome shotgun (WGS) entry which is preliminary data.</text>
</comment>
<gene>
    <name evidence="1" type="ORF">B0H16DRAFT_1332363</name>
</gene>
<reference evidence="1" key="1">
    <citation type="submission" date="2023-03" db="EMBL/GenBank/DDBJ databases">
        <title>Massive genome expansion in bonnet fungi (Mycena s.s.) driven by repeated elements and novel gene families across ecological guilds.</title>
        <authorList>
            <consortium name="Lawrence Berkeley National Laboratory"/>
            <person name="Harder C.B."/>
            <person name="Miyauchi S."/>
            <person name="Viragh M."/>
            <person name="Kuo A."/>
            <person name="Thoen E."/>
            <person name="Andreopoulos B."/>
            <person name="Lu D."/>
            <person name="Skrede I."/>
            <person name="Drula E."/>
            <person name="Henrissat B."/>
            <person name="Morin E."/>
            <person name="Kohler A."/>
            <person name="Barry K."/>
            <person name="LaButti K."/>
            <person name="Morin E."/>
            <person name="Salamov A."/>
            <person name="Lipzen A."/>
            <person name="Mereny Z."/>
            <person name="Hegedus B."/>
            <person name="Baldrian P."/>
            <person name="Stursova M."/>
            <person name="Weitz H."/>
            <person name="Taylor A."/>
            <person name="Grigoriev I.V."/>
            <person name="Nagy L.G."/>
            <person name="Martin F."/>
            <person name="Kauserud H."/>
        </authorList>
    </citation>
    <scope>NUCLEOTIDE SEQUENCE</scope>
    <source>
        <strain evidence="1">CBHHK182m</strain>
    </source>
</reference>
<evidence type="ECO:0000313" key="1">
    <source>
        <dbReference type="EMBL" id="KAJ7726132.1"/>
    </source>
</evidence>
<proteinExistence type="predicted"/>
<dbReference type="AlphaFoldDB" id="A0AAD7MPF9"/>
<accession>A0AAD7MPF9</accession>
<protein>
    <submittedName>
        <fullName evidence="1">Uncharacterized protein</fullName>
    </submittedName>
</protein>
<name>A0AAD7MPF9_9AGAR</name>
<sequence>MQCTHPNKYPGRALDFRKAILNYVNENEDLAAHSLSPTEWGALKQVTDWLKAYRHATTAMSATKQPMLSTTHGVFRWLQSELKRAISELPTSADPALLDGLVAAHLKLSDYFTKFDESRYYSWATREFFSH</sequence>
<evidence type="ECO:0000313" key="2">
    <source>
        <dbReference type="Proteomes" id="UP001215598"/>
    </source>
</evidence>